<evidence type="ECO:0000313" key="4">
    <source>
        <dbReference type="Proteomes" id="UP000019140"/>
    </source>
</evidence>
<comment type="caution">
    <text evidence="3">The sequence shown here is derived from an EMBL/GenBank/DDBJ whole genome shotgun (WGS) entry which is preliminary data.</text>
</comment>
<organism evidence="3 4">
    <name type="scientific">Candidatus Entotheonella gemina</name>
    <dbReference type="NCBI Taxonomy" id="1429439"/>
    <lineage>
        <taxon>Bacteria</taxon>
        <taxon>Pseudomonadati</taxon>
        <taxon>Nitrospinota/Tectimicrobiota group</taxon>
        <taxon>Candidatus Tectimicrobiota</taxon>
        <taxon>Candidatus Entotheonellia</taxon>
        <taxon>Candidatus Entotheonellales</taxon>
        <taxon>Candidatus Entotheonellaceae</taxon>
        <taxon>Candidatus Entotheonella</taxon>
    </lineage>
</organism>
<accession>W4MAA0</accession>
<dbReference type="Gene3D" id="3.10.350.10">
    <property type="entry name" value="LysM domain"/>
    <property type="match status" value="1"/>
</dbReference>
<dbReference type="InterPro" id="IPR016047">
    <property type="entry name" value="M23ase_b-sheet_dom"/>
</dbReference>
<feature type="compositionally biased region" description="Low complexity" evidence="1">
    <location>
        <begin position="120"/>
        <end position="131"/>
    </location>
</feature>
<evidence type="ECO:0000313" key="3">
    <source>
        <dbReference type="EMBL" id="ETX07130.1"/>
    </source>
</evidence>
<evidence type="ECO:0000259" key="2">
    <source>
        <dbReference type="PROSITE" id="PS51782"/>
    </source>
</evidence>
<proteinExistence type="predicted"/>
<feature type="domain" description="LysM" evidence="2">
    <location>
        <begin position="39"/>
        <end position="83"/>
    </location>
</feature>
<dbReference type="PANTHER" id="PTHR21666">
    <property type="entry name" value="PEPTIDASE-RELATED"/>
    <property type="match status" value="1"/>
</dbReference>
<dbReference type="InterPro" id="IPR018392">
    <property type="entry name" value="LysM"/>
</dbReference>
<dbReference type="PANTHER" id="PTHR21666:SF270">
    <property type="entry name" value="MUREIN HYDROLASE ACTIVATOR ENVC"/>
    <property type="match status" value="1"/>
</dbReference>
<protein>
    <submittedName>
        <fullName evidence="3">Peptidoglycan-binding protein</fullName>
    </submittedName>
</protein>
<dbReference type="InterPro" id="IPR011055">
    <property type="entry name" value="Dup_hybrid_motif"/>
</dbReference>
<dbReference type="CDD" id="cd12797">
    <property type="entry name" value="M23_peptidase"/>
    <property type="match status" value="1"/>
</dbReference>
<dbReference type="AlphaFoldDB" id="W4MAA0"/>
<dbReference type="Gene3D" id="2.70.70.10">
    <property type="entry name" value="Glucose Permease (Domain IIA)"/>
    <property type="match status" value="1"/>
</dbReference>
<dbReference type="Proteomes" id="UP000019140">
    <property type="component" value="Unassembled WGS sequence"/>
</dbReference>
<dbReference type="PROSITE" id="PS51782">
    <property type="entry name" value="LYSM"/>
    <property type="match status" value="1"/>
</dbReference>
<gene>
    <name evidence="3" type="ORF">ETSY2_13005</name>
</gene>
<evidence type="ECO:0000256" key="1">
    <source>
        <dbReference type="SAM" id="MobiDB-lite"/>
    </source>
</evidence>
<dbReference type="InterPro" id="IPR050570">
    <property type="entry name" value="Cell_wall_metabolism_enzyme"/>
</dbReference>
<feature type="compositionally biased region" description="Basic residues" evidence="1">
    <location>
        <begin position="109"/>
        <end position="119"/>
    </location>
</feature>
<feature type="region of interest" description="Disordered" evidence="1">
    <location>
        <begin position="95"/>
        <end position="132"/>
    </location>
</feature>
<dbReference type="CDD" id="cd00118">
    <property type="entry name" value="LysM"/>
    <property type="match status" value="1"/>
</dbReference>
<feature type="region of interest" description="Disordered" evidence="1">
    <location>
        <begin position="256"/>
        <end position="276"/>
    </location>
</feature>
<dbReference type="InterPro" id="IPR036779">
    <property type="entry name" value="LysM_dom_sf"/>
</dbReference>
<reference evidence="3 4" key="1">
    <citation type="journal article" date="2014" name="Nature">
        <title>An environmental bacterial taxon with a large and distinct metabolic repertoire.</title>
        <authorList>
            <person name="Wilson M.C."/>
            <person name="Mori T."/>
            <person name="Ruckert C."/>
            <person name="Uria A.R."/>
            <person name="Helf M.J."/>
            <person name="Takada K."/>
            <person name="Gernert C."/>
            <person name="Steffens U.A."/>
            <person name="Heycke N."/>
            <person name="Schmitt S."/>
            <person name="Rinke C."/>
            <person name="Helfrich E.J."/>
            <person name="Brachmann A.O."/>
            <person name="Gurgui C."/>
            <person name="Wakimoto T."/>
            <person name="Kracht M."/>
            <person name="Crusemann M."/>
            <person name="Hentschel U."/>
            <person name="Abe I."/>
            <person name="Matsunaga S."/>
            <person name="Kalinowski J."/>
            <person name="Takeyama H."/>
            <person name="Piel J."/>
        </authorList>
    </citation>
    <scope>NUCLEOTIDE SEQUENCE [LARGE SCALE GENOMIC DNA]</scope>
    <source>
        <strain evidence="4">TSY2</strain>
    </source>
</reference>
<dbReference type="GO" id="GO:0004222">
    <property type="term" value="F:metalloendopeptidase activity"/>
    <property type="evidence" value="ECO:0007669"/>
    <property type="project" value="TreeGrafter"/>
</dbReference>
<dbReference type="SUPFAM" id="SSF51261">
    <property type="entry name" value="Duplicated hybrid motif"/>
    <property type="match status" value="1"/>
</dbReference>
<dbReference type="EMBL" id="AZHX01000522">
    <property type="protein sequence ID" value="ETX07130.1"/>
    <property type="molecule type" value="Genomic_DNA"/>
</dbReference>
<keyword evidence="4" id="KW-1185">Reference proteome</keyword>
<name>W4MAA0_9BACT</name>
<dbReference type="Pfam" id="PF01476">
    <property type="entry name" value="LysM"/>
    <property type="match status" value="1"/>
</dbReference>
<dbReference type="SMART" id="SM00257">
    <property type="entry name" value="LysM"/>
    <property type="match status" value="1"/>
</dbReference>
<dbReference type="HOGENOM" id="CLU_029425_0_4_7"/>
<sequence>MSAAIDLSVLIAGLCVCLLLAGCGGAGRAVSPRASKKGVYHQVKPGQTLWSIARAYQVDIKTLTRANRLSNRDVLRVGQRLLIPGARRQRRVVSRCPCPDKPTKTAARTAKKKSPRAASKRSAVAKRPSSSMQLSWPIRGTITRRFNRSGRQRHDGIDIAAPRGATIRAAAAGKVIFSDWGPGGYGRLVIVQHTSNLVTVYAHNERNLVKRNQRVNKGQAIATVGRSGRATGYHLHFEVRFKTVPKPPFTFLPQQRQAGIQSPEGGKVHSTIGIKS</sequence>
<dbReference type="Pfam" id="PF01551">
    <property type="entry name" value="Peptidase_M23"/>
    <property type="match status" value="1"/>
</dbReference>